<dbReference type="AlphaFoldDB" id="A0A9N8YX03"/>
<dbReference type="Proteomes" id="UP000789396">
    <property type="component" value="Unassembled WGS sequence"/>
</dbReference>
<dbReference type="OrthoDB" id="2408157at2759"/>
<evidence type="ECO:0000313" key="2">
    <source>
        <dbReference type="Proteomes" id="UP000789396"/>
    </source>
</evidence>
<gene>
    <name evidence="1" type="ORF">RFULGI_LOCUS424</name>
</gene>
<name>A0A9N8YX03_9GLOM</name>
<sequence length="164" mass="18406">MDNPSETMNHTLAASDAIAKYIEDILEHWSIKSKVFLITSDSSASVSSKTKLSQEKATEVNLKLKPYIKILASSLTVWLERDAIENGKCLKSIMITENKWTAISDIIEVLKPFSDITNYISGSLYLIMSIIYLTMSSLHNSLLKEFLNVSIDTLDKIDLDITDN</sequence>
<dbReference type="SUPFAM" id="SSF53098">
    <property type="entry name" value="Ribonuclease H-like"/>
    <property type="match status" value="1"/>
</dbReference>
<keyword evidence="2" id="KW-1185">Reference proteome</keyword>
<evidence type="ECO:0000313" key="1">
    <source>
        <dbReference type="EMBL" id="CAG8455145.1"/>
    </source>
</evidence>
<dbReference type="InterPro" id="IPR012337">
    <property type="entry name" value="RNaseH-like_sf"/>
</dbReference>
<accession>A0A9N8YX03</accession>
<protein>
    <submittedName>
        <fullName evidence="1">16419_t:CDS:1</fullName>
    </submittedName>
</protein>
<organism evidence="1 2">
    <name type="scientific">Racocetra fulgida</name>
    <dbReference type="NCBI Taxonomy" id="60492"/>
    <lineage>
        <taxon>Eukaryota</taxon>
        <taxon>Fungi</taxon>
        <taxon>Fungi incertae sedis</taxon>
        <taxon>Mucoromycota</taxon>
        <taxon>Glomeromycotina</taxon>
        <taxon>Glomeromycetes</taxon>
        <taxon>Diversisporales</taxon>
        <taxon>Gigasporaceae</taxon>
        <taxon>Racocetra</taxon>
    </lineage>
</organism>
<dbReference type="EMBL" id="CAJVPZ010000153">
    <property type="protein sequence ID" value="CAG8455145.1"/>
    <property type="molecule type" value="Genomic_DNA"/>
</dbReference>
<comment type="caution">
    <text evidence="1">The sequence shown here is derived from an EMBL/GenBank/DDBJ whole genome shotgun (WGS) entry which is preliminary data.</text>
</comment>
<proteinExistence type="predicted"/>
<reference evidence="1" key="1">
    <citation type="submission" date="2021-06" db="EMBL/GenBank/DDBJ databases">
        <authorList>
            <person name="Kallberg Y."/>
            <person name="Tangrot J."/>
            <person name="Rosling A."/>
        </authorList>
    </citation>
    <scope>NUCLEOTIDE SEQUENCE</scope>
    <source>
        <strain evidence="1">IN212</strain>
    </source>
</reference>